<dbReference type="OrthoDB" id="10396398at2759"/>
<evidence type="ECO:0000313" key="2">
    <source>
        <dbReference type="Proteomes" id="UP000054047"/>
    </source>
</evidence>
<sequence length="130" mass="14916">MRTSAFEDLNNWCAQGNYSEPKCNDKDQHQEELAHANANSSAKRTHFNKVLVIINNHPRKKGIGMLQRLYQPYFGMTIFCGSYSPMEYRDEDFHVNSSNTSPSIHVIAGLNSIAQTRLWYILLKSMSMLT</sequence>
<reference evidence="1 2" key="1">
    <citation type="submission" date="2013-12" db="EMBL/GenBank/DDBJ databases">
        <title>Draft genome of the parsitic nematode Ancylostoma duodenale.</title>
        <authorList>
            <person name="Mitreva M."/>
        </authorList>
    </citation>
    <scope>NUCLEOTIDE SEQUENCE [LARGE SCALE GENOMIC DNA]</scope>
    <source>
        <strain evidence="1 2">Zhejiang</strain>
    </source>
</reference>
<name>A0A0C2CX71_9BILA</name>
<gene>
    <name evidence="1" type="ORF">ANCDUO_15412</name>
</gene>
<dbReference type="Pfam" id="PF03385">
    <property type="entry name" value="STELLO"/>
    <property type="match status" value="1"/>
</dbReference>
<dbReference type="PANTHER" id="PTHR31362:SF0">
    <property type="entry name" value="EXOSTOSIN DOMAIN-CONTAINING PROTEIN-RELATED"/>
    <property type="match status" value="1"/>
</dbReference>
<organism evidence="1 2">
    <name type="scientific">Ancylostoma duodenale</name>
    <dbReference type="NCBI Taxonomy" id="51022"/>
    <lineage>
        <taxon>Eukaryota</taxon>
        <taxon>Metazoa</taxon>
        <taxon>Ecdysozoa</taxon>
        <taxon>Nematoda</taxon>
        <taxon>Chromadorea</taxon>
        <taxon>Rhabditida</taxon>
        <taxon>Rhabditina</taxon>
        <taxon>Rhabditomorpha</taxon>
        <taxon>Strongyloidea</taxon>
        <taxon>Ancylostomatidae</taxon>
        <taxon>Ancylostomatinae</taxon>
        <taxon>Ancylostoma</taxon>
    </lineage>
</organism>
<dbReference type="EMBL" id="KN739089">
    <property type="protein sequence ID" value="KIH54442.1"/>
    <property type="molecule type" value="Genomic_DNA"/>
</dbReference>
<protein>
    <submittedName>
        <fullName evidence="1">Uncharacterized protein</fullName>
    </submittedName>
</protein>
<evidence type="ECO:0000313" key="1">
    <source>
        <dbReference type="EMBL" id="KIH54442.1"/>
    </source>
</evidence>
<dbReference type="Proteomes" id="UP000054047">
    <property type="component" value="Unassembled WGS sequence"/>
</dbReference>
<dbReference type="PANTHER" id="PTHR31362">
    <property type="entry name" value="GLYCOSYLTRANSFERASE STELLO1-RELATED"/>
    <property type="match status" value="1"/>
</dbReference>
<dbReference type="AlphaFoldDB" id="A0A0C2CX71"/>
<proteinExistence type="predicted"/>
<keyword evidence="2" id="KW-1185">Reference proteome</keyword>
<dbReference type="InterPro" id="IPR005049">
    <property type="entry name" value="STL-like"/>
</dbReference>
<accession>A0A0C2CX71</accession>